<evidence type="ECO:0000256" key="2">
    <source>
        <dbReference type="ARBA" id="ARBA00022840"/>
    </source>
</evidence>
<proteinExistence type="predicted"/>
<protein>
    <submittedName>
        <fullName evidence="4">AAA family ATPase</fullName>
    </submittedName>
</protein>
<dbReference type="SUPFAM" id="SSF52540">
    <property type="entry name" value="P-loop containing nucleoside triphosphate hydrolases"/>
    <property type="match status" value="1"/>
</dbReference>
<dbReference type="PANTHER" id="PTHR16305">
    <property type="entry name" value="TESTICULAR SOLUBLE ADENYLYL CYCLASE"/>
    <property type="match status" value="1"/>
</dbReference>
<dbReference type="InterPro" id="IPR041664">
    <property type="entry name" value="AAA_16"/>
</dbReference>
<dbReference type="SMART" id="SM00421">
    <property type="entry name" value="HTH_LUXR"/>
    <property type="match status" value="1"/>
</dbReference>
<evidence type="ECO:0000256" key="1">
    <source>
        <dbReference type="ARBA" id="ARBA00022741"/>
    </source>
</evidence>
<dbReference type="InterPro" id="IPR003593">
    <property type="entry name" value="AAA+_ATPase"/>
</dbReference>
<keyword evidence="5" id="KW-1185">Reference proteome</keyword>
<dbReference type="Proteomes" id="UP001500928">
    <property type="component" value="Unassembled WGS sequence"/>
</dbReference>
<accession>A0ABP9BZ19</accession>
<dbReference type="PRINTS" id="PR00038">
    <property type="entry name" value="HTHLUXR"/>
</dbReference>
<keyword evidence="2" id="KW-0067">ATP-binding</keyword>
<reference evidence="5" key="1">
    <citation type="journal article" date="2019" name="Int. J. Syst. Evol. Microbiol.">
        <title>The Global Catalogue of Microorganisms (GCM) 10K type strain sequencing project: providing services to taxonomists for standard genome sequencing and annotation.</title>
        <authorList>
            <consortium name="The Broad Institute Genomics Platform"/>
            <consortium name="The Broad Institute Genome Sequencing Center for Infectious Disease"/>
            <person name="Wu L."/>
            <person name="Ma J."/>
        </authorList>
    </citation>
    <scope>NUCLEOTIDE SEQUENCE [LARGE SCALE GENOMIC DNA]</scope>
    <source>
        <strain evidence="5">JCM 17979</strain>
    </source>
</reference>
<evidence type="ECO:0000259" key="3">
    <source>
        <dbReference type="PROSITE" id="PS50043"/>
    </source>
</evidence>
<name>A0ABP9BZ19_9PSEU</name>
<sequence>MSGGLLERDVALGALEAALAGAEAGTGGLVLVSGEAGIGKTTLVRAFAAAAADRARVLLGACDDLLTPRALGPLHDVVAAAPGGPLAAALERGRDEALSALGAELSTPGRPTVLVVEDVHWADEATLDVLRWVGRRVAGLPAVVVLTYRDGEVDSAALRRTLGELQGPAVHRVRLEPLSRSAVALWSGGTTLTTATLYAMSGGNPFYVSEVLAAPDGAVPPTVVDAVLARVGRLDPVSRSHLEQLSVVPSRVGLPLARALLGDLDAVGDAERHGIVEIREHALAFRHELARRAIEGALTAGERIRLNARVLAALLAQDGPDPARVVHHAAAAGDDVAVVRHAPRAAALAVRAGAPRQGAGHHEQTLARAHLLDPAEHARVAEAYAWTQYHADRPGAGVAAGETAVRLREEQGDPEALATALASLSVLQWADLRIDAALASGERAVALLEGRGDTPARVYATVFLGTLLVNIDREAEAITLFDTALAAARRSGWHDLDGIARVFRGRSLMQRGDPDGLADCDAGIALARRAADHQGVMIGYLNTVCGLWRAGRYDDLGRYLDAGAAYGRDREYRTLDLNREWYRYQDLLRRGDWDAAEAGLTAMRGPEPGDDGLDRFALPDLARLAVRRGDDGAAALLAAARASSARSRSSFTSTTTALAGLEHGWSLGGAVARRAIADATALLAEHRGPGRGQPRGEIARWLRRVGEPVAVPAGCPEEWAAGLRGRWRDAADAFERLGAPYERALELAESGDLAATAEALEVLDRLGAAPAAAWARRRLRALGARTVPRGPQATTRAHPVGLTGRQAEILGLLADGLTNAEIADRLVVSVRTVDHHVSAVLAKLGTTSRRDAVAAAARLGVLAR</sequence>
<dbReference type="EMBL" id="BAABHO010000042">
    <property type="protein sequence ID" value="GAA4802146.1"/>
    <property type="molecule type" value="Genomic_DNA"/>
</dbReference>
<evidence type="ECO:0000313" key="4">
    <source>
        <dbReference type="EMBL" id="GAA4802146.1"/>
    </source>
</evidence>
<dbReference type="Gene3D" id="1.25.40.10">
    <property type="entry name" value="Tetratricopeptide repeat domain"/>
    <property type="match status" value="1"/>
</dbReference>
<organism evidence="4 5">
    <name type="scientific">Actinomycetospora chlora</name>
    <dbReference type="NCBI Taxonomy" id="663608"/>
    <lineage>
        <taxon>Bacteria</taxon>
        <taxon>Bacillati</taxon>
        <taxon>Actinomycetota</taxon>
        <taxon>Actinomycetes</taxon>
        <taxon>Pseudonocardiales</taxon>
        <taxon>Pseudonocardiaceae</taxon>
        <taxon>Actinomycetospora</taxon>
    </lineage>
</organism>
<dbReference type="SMART" id="SM00382">
    <property type="entry name" value="AAA"/>
    <property type="match status" value="1"/>
</dbReference>
<dbReference type="InterPro" id="IPR016032">
    <property type="entry name" value="Sig_transdc_resp-reg_C-effctor"/>
</dbReference>
<dbReference type="SUPFAM" id="SSF48452">
    <property type="entry name" value="TPR-like"/>
    <property type="match status" value="1"/>
</dbReference>
<keyword evidence="1" id="KW-0547">Nucleotide-binding</keyword>
<dbReference type="Pfam" id="PF13191">
    <property type="entry name" value="AAA_16"/>
    <property type="match status" value="1"/>
</dbReference>
<comment type="caution">
    <text evidence="4">The sequence shown here is derived from an EMBL/GenBank/DDBJ whole genome shotgun (WGS) entry which is preliminary data.</text>
</comment>
<gene>
    <name evidence="4" type="ORF">GCM10023200_44090</name>
</gene>
<dbReference type="InterPro" id="IPR027417">
    <property type="entry name" value="P-loop_NTPase"/>
</dbReference>
<dbReference type="PROSITE" id="PS50043">
    <property type="entry name" value="HTH_LUXR_2"/>
    <property type="match status" value="1"/>
</dbReference>
<dbReference type="PROSITE" id="PS00622">
    <property type="entry name" value="HTH_LUXR_1"/>
    <property type="match status" value="1"/>
</dbReference>
<dbReference type="InterPro" id="IPR036388">
    <property type="entry name" value="WH-like_DNA-bd_sf"/>
</dbReference>
<dbReference type="CDD" id="cd06170">
    <property type="entry name" value="LuxR_C_like"/>
    <property type="match status" value="1"/>
</dbReference>
<dbReference type="Gene3D" id="1.10.10.10">
    <property type="entry name" value="Winged helix-like DNA-binding domain superfamily/Winged helix DNA-binding domain"/>
    <property type="match status" value="1"/>
</dbReference>
<dbReference type="InterPro" id="IPR000792">
    <property type="entry name" value="Tscrpt_reg_LuxR_C"/>
</dbReference>
<dbReference type="PANTHER" id="PTHR16305:SF35">
    <property type="entry name" value="TRANSCRIPTIONAL ACTIVATOR DOMAIN"/>
    <property type="match status" value="1"/>
</dbReference>
<dbReference type="InterPro" id="IPR011990">
    <property type="entry name" value="TPR-like_helical_dom_sf"/>
</dbReference>
<evidence type="ECO:0000313" key="5">
    <source>
        <dbReference type="Proteomes" id="UP001500928"/>
    </source>
</evidence>
<feature type="domain" description="HTH luxR-type" evidence="3">
    <location>
        <begin position="795"/>
        <end position="860"/>
    </location>
</feature>
<dbReference type="RefSeq" id="WP_345420378.1">
    <property type="nucleotide sequence ID" value="NZ_BAABHO010000042.1"/>
</dbReference>
<dbReference type="SUPFAM" id="SSF46894">
    <property type="entry name" value="C-terminal effector domain of the bipartite response regulators"/>
    <property type="match status" value="1"/>
</dbReference>
<dbReference type="Pfam" id="PF00196">
    <property type="entry name" value="GerE"/>
    <property type="match status" value="1"/>
</dbReference>